<evidence type="ECO:0008006" key="4">
    <source>
        <dbReference type="Google" id="ProtNLM"/>
    </source>
</evidence>
<accession>A0A495DFP7</accession>
<organism evidence="2 3">
    <name type="scientific">Maricaulis maris</name>
    <dbReference type="NCBI Taxonomy" id="74318"/>
    <lineage>
        <taxon>Bacteria</taxon>
        <taxon>Pseudomonadati</taxon>
        <taxon>Pseudomonadota</taxon>
        <taxon>Alphaproteobacteria</taxon>
        <taxon>Maricaulales</taxon>
        <taxon>Maricaulaceae</taxon>
        <taxon>Maricaulis</taxon>
    </lineage>
</organism>
<feature type="transmembrane region" description="Helical" evidence="1">
    <location>
        <begin position="16"/>
        <end position="42"/>
    </location>
</feature>
<proteinExistence type="predicted"/>
<dbReference type="Pfam" id="PF11188">
    <property type="entry name" value="DUF2975"/>
    <property type="match status" value="1"/>
</dbReference>
<evidence type="ECO:0000313" key="3">
    <source>
        <dbReference type="Proteomes" id="UP000273675"/>
    </source>
</evidence>
<protein>
    <recommendedName>
        <fullName evidence="4">DUF2975 family protein</fullName>
    </recommendedName>
</protein>
<name>A0A495DFP7_9PROT</name>
<feature type="transmembrane region" description="Helical" evidence="1">
    <location>
        <begin position="62"/>
        <end position="86"/>
    </location>
</feature>
<evidence type="ECO:0000313" key="2">
    <source>
        <dbReference type="EMBL" id="RKR00356.1"/>
    </source>
</evidence>
<reference evidence="2 3" key="1">
    <citation type="submission" date="2018-10" db="EMBL/GenBank/DDBJ databases">
        <title>Genomic Encyclopedia of Type Strains, Phase IV (KMG-IV): sequencing the most valuable type-strain genomes for metagenomic binning, comparative biology and taxonomic classification.</title>
        <authorList>
            <person name="Goeker M."/>
        </authorList>
    </citation>
    <scope>NUCLEOTIDE SEQUENCE [LARGE SCALE GENOMIC DNA]</scope>
    <source>
        <strain evidence="2 3">DSM 4734</strain>
    </source>
</reference>
<feature type="transmembrane region" description="Helical" evidence="1">
    <location>
        <begin position="112"/>
        <end position="134"/>
    </location>
</feature>
<dbReference type="EMBL" id="RBIM01000003">
    <property type="protein sequence ID" value="RKR00356.1"/>
    <property type="molecule type" value="Genomic_DNA"/>
</dbReference>
<feature type="transmembrane region" description="Helical" evidence="1">
    <location>
        <begin position="154"/>
        <end position="171"/>
    </location>
</feature>
<keyword evidence="1" id="KW-1133">Transmembrane helix</keyword>
<dbReference type="AlphaFoldDB" id="A0A495DFP7"/>
<dbReference type="RefSeq" id="WP_158025543.1">
    <property type="nucleotide sequence ID" value="NZ_RBIM01000003.1"/>
</dbReference>
<dbReference type="Proteomes" id="UP000273675">
    <property type="component" value="Unassembled WGS sequence"/>
</dbReference>
<gene>
    <name evidence="2" type="ORF">C7435_1562</name>
</gene>
<keyword evidence="1" id="KW-0812">Transmembrane</keyword>
<evidence type="ECO:0000256" key="1">
    <source>
        <dbReference type="SAM" id="Phobius"/>
    </source>
</evidence>
<sequence length="184" mass="19992">MPSIPQDRSIRRLSRFLALATLAGMVLVPLFGLGVWFLPGLANALGELPGSRWVGNGQNDWFVFQIRLGAAGISMIGIGLTLYGLFGVRRLFLEGAEGQYFSEASVGGFRQFALASLVGAIWAPFETTVFSVYLSVANPHTRNAVEISLGSDTIESIGTALLLFLMAHILAEGRRRHEELELIL</sequence>
<comment type="caution">
    <text evidence="2">The sequence shown here is derived from an EMBL/GenBank/DDBJ whole genome shotgun (WGS) entry which is preliminary data.</text>
</comment>
<dbReference type="InterPro" id="IPR021354">
    <property type="entry name" value="DUF2975"/>
</dbReference>
<keyword evidence="1" id="KW-0472">Membrane</keyword>